<organism evidence="1 2">
    <name type="scientific">Apiospora hydei</name>
    <dbReference type="NCBI Taxonomy" id="1337664"/>
    <lineage>
        <taxon>Eukaryota</taxon>
        <taxon>Fungi</taxon>
        <taxon>Dikarya</taxon>
        <taxon>Ascomycota</taxon>
        <taxon>Pezizomycotina</taxon>
        <taxon>Sordariomycetes</taxon>
        <taxon>Xylariomycetidae</taxon>
        <taxon>Amphisphaeriales</taxon>
        <taxon>Apiosporaceae</taxon>
        <taxon>Apiospora</taxon>
    </lineage>
</organism>
<accession>A0ABR1UTF4</accession>
<dbReference type="RefSeq" id="XP_066660818.1">
    <property type="nucleotide sequence ID" value="XM_066818630.1"/>
</dbReference>
<keyword evidence="2" id="KW-1185">Reference proteome</keyword>
<dbReference type="EMBL" id="JAQQWN010000010">
    <property type="protein sequence ID" value="KAK8062219.1"/>
    <property type="molecule type" value="Genomic_DNA"/>
</dbReference>
<evidence type="ECO:0000313" key="1">
    <source>
        <dbReference type="EMBL" id="KAK8062219.1"/>
    </source>
</evidence>
<evidence type="ECO:0000313" key="2">
    <source>
        <dbReference type="Proteomes" id="UP001433268"/>
    </source>
</evidence>
<dbReference type="Proteomes" id="UP001433268">
    <property type="component" value="Unassembled WGS sequence"/>
</dbReference>
<protein>
    <submittedName>
        <fullName evidence="1">Uncharacterized protein</fullName>
    </submittedName>
</protein>
<dbReference type="GeneID" id="92051690"/>
<reference evidence="1 2" key="1">
    <citation type="submission" date="2023-01" db="EMBL/GenBank/DDBJ databases">
        <title>Analysis of 21 Apiospora genomes using comparative genomics revels a genus with tremendous synthesis potential of carbohydrate active enzymes and secondary metabolites.</title>
        <authorList>
            <person name="Sorensen T."/>
        </authorList>
    </citation>
    <scope>NUCLEOTIDE SEQUENCE [LARGE SCALE GENOMIC DNA]</scope>
    <source>
        <strain evidence="1 2">CBS 114990</strain>
    </source>
</reference>
<comment type="caution">
    <text evidence="1">The sequence shown here is derived from an EMBL/GenBank/DDBJ whole genome shotgun (WGS) entry which is preliminary data.</text>
</comment>
<name>A0ABR1UTF4_9PEZI</name>
<sequence>MSRSWSNAEKRRLVEGLCRPGTMTQPWGAHPFGRVISSRGLHEYFLEGEFENGEKFQRAHRAMDQPSSSSRIIAATALFRCTPN</sequence>
<proteinExistence type="predicted"/>
<gene>
    <name evidence="1" type="ORF">PG997_014316</name>
</gene>